<dbReference type="EMBL" id="CP039375">
    <property type="protein sequence ID" value="QCD64807.1"/>
    <property type="molecule type" value="Genomic_DNA"/>
</dbReference>
<evidence type="ECO:0000313" key="6">
    <source>
        <dbReference type="Proteomes" id="UP000297053"/>
    </source>
</evidence>
<keyword evidence="2" id="KW-1133">Transmembrane helix</keyword>
<dbReference type="InterPro" id="IPR002881">
    <property type="entry name" value="DUF58"/>
</dbReference>
<name>A0A4D6K9K8_9EURY</name>
<dbReference type="InterPro" id="IPR001434">
    <property type="entry name" value="OmcB-like_DUF11"/>
</dbReference>
<reference evidence="5 6" key="2">
    <citation type="submission" date="2019-04" db="EMBL/GenBank/DDBJ databases">
        <authorList>
            <person name="Yang S."/>
            <person name="Wei W."/>
        </authorList>
    </citation>
    <scope>NUCLEOTIDE SEQUENCE [LARGE SCALE GENOMIC DNA]</scope>
    <source>
        <strain evidence="6">ZP60</strain>
    </source>
</reference>
<keyword evidence="2" id="KW-0812">Transmembrane</keyword>
<feature type="transmembrane region" description="Helical" evidence="2">
    <location>
        <begin position="33"/>
        <end position="52"/>
    </location>
</feature>
<dbReference type="KEGG" id="halz:E5139_03830"/>
<feature type="region of interest" description="Disordered" evidence="1">
    <location>
        <begin position="386"/>
        <end position="406"/>
    </location>
</feature>
<keyword evidence="2" id="KW-0472">Membrane</keyword>
<feature type="domain" description="DUF58" evidence="4">
    <location>
        <begin position="419"/>
        <end position="577"/>
    </location>
</feature>
<feature type="domain" description="DUF11" evidence="3">
    <location>
        <begin position="273"/>
        <end position="329"/>
    </location>
</feature>
<dbReference type="Pfam" id="PF23933">
    <property type="entry name" value="DUF7269"/>
    <property type="match status" value="1"/>
</dbReference>
<dbReference type="Pfam" id="PF01345">
    <property type="entry name" value="DUF11"/>
    <property type="match status" value="1"/>
</dbReference>
<dbReference type="Pfam" id="PF01882">
    <property type="entry name" value="DUF58"/>
    <property type="match status" value="1"/>
</dbReference>
<dbReference type="InterPro" id="IPR047589">
    <property type="entry name" value="DUF11_rpt"/>
</dbReference>
<evidence type="ECO:0000313" key="5">
    <source>
        <dbReference type="EMBL" id="QCD64807.1"/>
    </source>
</evidence>
<dbReference type="InterPro" id="IPR013783">
    <property type="entry name" value="Ig-like_fold"/>
</dbReference>
<accession>A0A4D6K9K8</accession>
<protein>
    <submittedName>
        <fullName evidence="5">DUF58 domain-containing protein</fullName>
    </submittedName>
</protein>
<dbReference type="Proteomes" id="UP000297053">
    <property type="component" value="Chromosome"/>
</dbReference>
<sequence length="641" mass="67621">MSRGRLLAAVGLVAFAVGVGALAAPGVFGLGVQRYAVVVIGLLAVAAAIRVVQGRRHSPRRRGETATPEELPAVASPGEELDAVLAAFDPTRYGTADRRRKQLRRVATEVLTRYRGDSEATASEAIERGTWTDDPVAAEFLADERSRLPLTDRLRTRLGGQSAYWQGIEHTARAIAETAGVDTDDRDGSPLPGLDGVVGSIDGRDAGLDRASAVADPTPTTRSTGHWRGISAAALAALGVGVLAERAGVVLVAVVGIAYAAAARQRTLSAPTLSVERTVEPADPEPDEPVTVTLTVTNEGEEAVWDLRLVDGVPPALSVVEGSPRLGTALWPGASATVTYEVAAERGRHEFGPAQVLVRTLSGSVEREQTVEPATTTEITCVPPLRPIDEPVPLRRQPTRHTGRVETATGGEGVEFFATRAYRSGDPLSRIDWNRHARTGELATLEFREERSATVVLVIDRDEAAAVGPSQRGQTAVQRSVDAASRLFATLLDDGNRVGIAALGARDCWLAPGAGDAHRVRGRELLATHPALAPGETPESVLPFGWLASLRSQLPGDAQVVLFSPLCSPAVATVARQLDAGGHLVTVVSPNPTTTASGAGQLATVARRFRIADLRAAGIPVVDWPWAQSLPVALARTRWSK</sequence>
<reference evidence="5 6" key="1">
    <citation type="submission" date="2019-04" db="EMBL/GenBank/DDBJ databases">
        <title>Complete genome sequence of Arthrobacter sp. ZXY-2 associated with effective atrazine degradation and salt adaptation.</title>
        <authorList>
            <person name="Zhao X."/>
        </authorList>
    </citation>
    <scope>NUCLEOTIDE SEQUENCE [LARGE SCALE GENOMIC DNA]</scope>
    <source>
        <strain evidence="6">ZP60</strain>
    </source>
</reference>
<dbReference type="AlphaFoldDB" id="A0A4D6K9K8"/>
<evidence type="ECO:0000256" key="2">
    <source>
        <dbReference type="SAM" id="Phobius"/>
    </source>
</evidence>
<dbReference type="GeneID" id="42178037"/>
<evidence type="ECO:0000256" key="1">
    <source>
        <dbReference type="SAM" id="MobiDB-lite"/>
    </source>
</evidence>
<feature type="transmembrane region" description="Helical" evidence="2">
    <location>
        <begin position="232"/>
        <end position="262"/>
    </location>
</feature>
<dbReference type="RefSeq" id="WP_012807639.1">
    <property type="nucleotide sequence ID" value="NZ_CP039375.1"/>
</dbReference>
<evidence type="ECO:0000259" key="3">
    <source>
        <dbReference type="Pfam" id="PF01345"/>
    </source>
</evidence>
<organism evidence="5 6">
    <name type="scientific">Halomicrobium mukohataei</name>
    <dbReference type="NCBI Taxonomy" id="57705"/>
    <lineage>
        <taxon>Archaea</taxon>
        <taxon>Methanobacteriati</taxon>
        <taxon>Methanobacteriota</taxon>
        <taxon>Stenosarchaea group</taxon>
        <taxon>Halobacteria</taxon>
        <taxon>Halobacteriales</taxon>
        <taxon>Haloarculaceae</taxon>
        <taxon>Halomicrobium</taxon>
    </lineage>
</organism>
<proteinExistence type="predicted"/>
<dbReference type="PANTHER" id="PTHR33608:SF6">
    <property type="entry name" value="BLL2464 PROTEIN"/>
    <property type="match status" value="1"/>
</dbReference>
<dbReference type="PANTHER" id="PTHR33608">
    <property type="entry name" value="BLL2464 PROTEIN"/>
    <property type="match status" value="1"/>
</dbReference>
<evidence type="ECO:0000259" key="4">
    <source>
        <dbReference type="Pfam" id="PF01882"/>
    </source>
</evidence>
<dbReference type="OMA" id="YRDMATV"/>
<dbReference type="Gene3D" id="2.60.40.10">
    <property type="entry name" value="Immunoglobulins"/>
    <property type="match status" value="1"/>
</dbReference>
<gene>
    <name evidence="5" type="ORF">E5139_03830</name>
</gene>
<dbReference type="InterPro" id="IPR055693">
    <property type="entry name" value="DUF7269"/>
</dbReference>
<dbReference type="NCBIfam" id="TIGR01451">
    <property type="entry name" value="B_ant_repeat"/>
    <property type="match status" value="1"/>
</dbReference>